<dbReference type="Pfam" id="PF00072">
    <property type="entry name" value="Response_reg"/>
    <property type="match status" value="1"/>
</dbReference>
<dbReference type="SUPFAM" id="SSF52172">
    <property type="entry name" value="CheY-like"/>
    <property type="match status" value="1"/>
</dbReference>
<dbReference type="Gene3D" id="1.10.10.60">
    <property type="entry name" value="Homeodomain-like"/>
    <property type="match status" value="1"/>
</dbReference>
<protein>
    <recommendedName>
        <fullName evidence="8">Response regulatory domain-containing protein</fullName>
    </recommendedName>
</protein>
<dbReference type="Gene3D" id="3.40.50.2300">
    <property type="match status" value="1"/>
</dbReference>
<evidence type="ECO:0000256" key="4">
    <source>
        <dbReference type="ARBA" id="ARBA00023163"/>
    </source>
</evidence>
<dbReference type="InterPro" id="IPR011006">
    <property type="entry name" value="CheY-like_superfamily"/>
</dbReference>
<keyword evidence="6" id="KW-0597">Phosphoprotein</keyword>
<dbReference type="PROSITE" id="PS50110">
    <property type="entry name" value="RESPONSE_REGULATORY"/>
    <property type="match status" value="1"/>
</dbReference>
<feature type="modified residue" description="4-aspartylphosphate" evidence="6">
    <location>
        <position position="84"/>
    </location>
</feature>
<accession>A0ABU6Y1T6</accession>
<dbReference type="InterPro" id="IPR009057">
    <property type="entry name" value="Homeodomain-like_sf"/>
</dbReference>
<evidence type="ECO:0000259" key="8">
    <source>
        <dbReference type="PROSITE" id="PS50110"/>
    </source>
</evidence>
<feature type="domain" description="Response regulatory" evidence="8">
    <location>
        <begin position="33"/>
        <end position="155"/>
    </location>
</feature>
<dbReference type="NCBIfam" id="TIGR01557">
    <property type="entry name" value="myb_SHAQKYF"/>
    <property type="match status" value="1"/>
</dbReference>
<keyword evidence="3" id="KW-0805">Transcription regulation</keyword>
<dbReference type="PANTHER" id="PTHR43874">
    <property type="entry name" value="TWO-COMPONENT RESPONSE REGULATOR"/>
    <property type="match status" value="1"/>
</dbReference>
<keyword evidence="4" id="KW-0804">Transcription</keyword>
<dbReference type="EMBL" id="JASCZI010241677">
    <property type="protein sequence ID" value="MED6204477.1"/>
    <property type="molecule type" value="Genomic_DNA"/>
</dbReference>
<keyword evidence="10" id="KW-1185">Reference proteome</keyword>
<dbReference type="SUPFAM" id="SSF46689">
    <property type="entry name" value="Homeodomain-like"/>
    <property type="match status" value="1"/>
</dbReference>
<feature type="compositionally biased region" description="Basic and acidic residues" evidence="7">
    <location>
        <begin position="184"/>
        <end position="196"/>
    </location>
</feature>
<dbReference type="InterPro" id="IPR045279">
    <property type="entry name" value="ARR-like"/>
</dbReference>
<comment type="caution">
    <text evidence="9">The sequence shown here is derived from an EMBL/GenBank/DDBJ whole genome shotgun (WGS) entry which is preliminary data.</text>
</comment>
<keyword evidence="2" id="KW-0902">Two-component regulatory system</keyword>
<gene>
    <name evidence="9" type="ORF">PIB30_009484</name>
</gene>
<reference evidence="9 10" key="1">
    <citation type="journal article" date="2023" name="Plants (Basel)">
        <title>Bridging the Gap: Combining Genomics and Transcriptomics Approaches to Understand Stylosanthes scabra, an Orphan Legume from the Brazilian Caatinga.</title>
        <authorList>
            <person name="Ferreira-Neto J.R.C."/>
            <person name="da Silva M.D."/>
            <person name="Binneck E."/>
            <person name="de Melo N.F."/>
            <person name="da Silva R.H."/>
            <person name="de Melo A.L.T.M."/>
            <person name="Pandolfi V."/>
            <person name="Bustamante F.O."/>
            <person name="Brasileiro-Vidal A.C."/>
            <person name="Benko-Iseppon A.M."/>
        </authorList>
    </citation>
    <scope>NUCLEOTIDE SEQUENCE [LARGE SCALE GENOMIC DNA]</scope>
    <source>
        <tissue evidence="9">Leaves</tissue>
    </source>
</reference>
<evidence type="ECO:0000256" key="3">
    <source>
        <dbReference type="ARBA" id="ARBA00023015"/>
    </source>
</evidence>
<evidence type="ECO:0000256" key="7">
    <source>
        <dbReference type="SAM" id="MobiDB-lite"/>
    </source>
</evidence>
<proteinExistence type="predicted"/>
<evidence type="ECO:0000256" key="1">
    <source>
        <dbReference type="ARBA" id="ARBA00004123"/>
    </source>
</evidence>
<dbReference type="SMART" id="SM00448">
    <property type="entry name" value="REC"/>
    <property type="match status" value="1"/>
</dbReference>
<evidence type="ECO:0000313" key="10">
    <source>
        <dbReference type="Proteomes" id="UP001341840"/>
    </source>
</evidence>
<evidence type="ECO:0000256" key="2">
    <source>
        <dbReference type="ARBA" id="ARBA00023012"/>
    </source>
</evidence>
<name>A0ABU6Y1T6_9FABA</name>
<dbReference type="InterPro" id="IPR006447">
    <property type="entry name" value="Myb_dom_plants"/>
</dbReference>
<sequence length="538" mass="60093">MAANSNPNSLIHENANITSPPLLDHQQSTTALRLLIVDHDPANLKLIQDLAFQCNYIVTTCYEGSQALNLLREKRECFDVVLCDFHMPGIIDDTHLFEHLLQEFNIPVVVMCSMDDASSSSAVMESMMKKEKGACYNLVKPIREEDLSNIWQNVMMEKTLTRKEDYCDDDGSEGTVNKKKRRSVSIEERDDNHDHVQQPNTPNKKPRFVWTNERHRMFVDAVLQLGIDKAVPKKIMELMDMPQLTRENVASHLQKFRIHMRKKSEESQQIIREANNNTSSSLKTTNHNNAQITQTLPLARPYYSDLAAAANVADYPFYQPQPAIPDATFEFPNNNNPLFGGVMNNNGIIGRLDHQSNNNHGRSIIMLNLLQPQQSSLMMQNNYPHSSSNLFQQSDYYPMPTPPPHQTCDDEAPFQVGMSCGRSPLFDYSSTPLLHHQMNNSLLGQDSGSIAQFHGGYTTAPASASPSSLSPAGFFSSTTHHHNQQQLPNYPTSLAIAAAGALSYLSNSSAATQVPTALYGSSSSLFDDYQLGQALFQG</sequence>
<comment type="subcellular location">
    <subcellularLocation>
        <location evidence="1">Nucleus</location>
    </subcellularLocation>
</comment>
<dbReference type="PANTHER" id="PTHR43874:SF7">
    <property type="entry name" value="TWO-COMPONENT RESPONSE REGULATOR ARR10"/>
    <property type="match status" value="1"/>
</dbReference>
<keyword evidence="5" id="KW-0539">Nucleus</keyword>
<evidence type="ECO:0000256" key="5">
    <source>
        <dbReference type="ARBA" id="ARBA00023242"/>
    </source>
</evidence>
<evidence type="ECO:0000256" key="6">
    <source>
        <dbReference type="PROSITE-ProRule" id="PRU00169"/>
    </source>
</evidence>
<evidence type="ECO:0000313" key="9">
    <source>
        <dbReference type="EMBL" id="MED6204477.1"/>
    </source>
</evidence>
<dbReference type="Proteomes" id="UP001341840">
    <property type="component" value="Unassembled WGS sequence"/>
</dbReference>
<dbReference type="InterPro" id="IPR001789">
    <property type="entry name" value="Sig_transdc_resp-reg_receiver"/>
</dbReference>
<feature type="region of interest" description="Disordered" evidence="7">
    <location>
        <begin position="166"/>
        <end position="207"/>
    </location>
</feature>
<organism evidence="9 10">
    <name type="scientific">Stylosanthes scabra</name>
    <dbReference type="NCBI Taxonomy" id="79078"/>
    <lineage>
        <taxon>Eukaryota</taxon>
        <taxon>Viridiplantae</taxon>
        <taxon>Streptophyta</taxon>
        <taxon>Embryophyta</taxon>
        <taxon>Tracheophyta</taxon>
        <taxon>Spermatophyta</taxon>
        <taxon>Magnoliopsida</taxon>
        <taxon>eudicotyledons</taxon>
        <taxon>Gunneridae</taxon>
        <taxon>Pentapetalae</taxon>
        <taxon>rosids</taxon>
        <taxon>fabids</taxon>
        <taxon>Fabales</taxon>
        <taxon>Fabaceae</taxon>
        <taxon>Papilionoideae</taxon>
        <taxon>50 kb inversion clade</taxon>
        <taxon>dalbergioids sensu lato</taxon>
        <taxon>Dalbergieae</taxon>
        <taxon>Pterocarpus clade</taxon>
        <taxon>Stylosanthes</taxon>
    </lineage>
</organism>